<organism evidence="1 2">
    <name type="scientific">Aurantiacibacter rhizosphaerae</name>
    <dbReference type="NCBI Taxonomy" id="2691582"/>
    <lineage>
        <taxon>Bacteria</taxon>
        <taxon>Pseudomonadati</taxon>
        <taxon>Pseudomonadota</taxon>
        <taxon>Alphaproteobacteria</taxon>
        <taxon>Sphingomonadales</taxon>
        <taxon>Erythrobacteraceae</taxon>
        <taxon>Aurantiacibacter</taxon>
    </lineage>
</organism>
<dbReference type="RefSeq" id="WP_160485283.1">
    <property type="nucleotide sequence ID" value="NZ_WUBR01000001.1"/>
</dbReference>
<reference evidence="1 2" key="1">
    <citation type="submission" date="2019-12" db="EMBL/GenBank/DDBJ databases">
        <authorList>
            <person name="Lee S.D."/>
        </authorList>
    </citation>
    <scope>NUCLEOTIDE SEQUENCE [LARGE SCALE GENOMIC DNA]</scope>
    <source>
        <strain evidence="1 2">GH3-10</strain>
    </source>
</reference>
<dbReference type="AlphaFoldDB" id="A0A844XDR8"/>
<name>A0A844XDR8_9SPHN</name>
<sequence>MTAMLSAAGLVLTACDAGEADNIDADAPAEQISIADEPDLFNTGSAETPAETAMPLPNCPENAFCEGPLVVRADTLNLVPTGSTNASLNGTFSVENRSNEDLRVVLMDEYAVASLENGVNATSNPYRPSGLEECRQSGPDCFAANPGSFRTLAPGDSPAKVTASMRANFDAQMMPSMRDISSATVNFQLFSVSAAGDQRLHQVSLAGIPFQNQMAE</sequence>
<evidence type="ECO:0000313" key="2">
    <source>
        <dbReference type="Proteomes" id="UP000461409"/>
    </source>
</evidence>
<comment type="caution">
    <text evidence="1">The sequence shown here is derived from an EMBL/GenBank/DDBJ whole genome shotgun (WGS) entry which is preliminary data.</text>
</comment>
<accession>A0A844XDR8</accession>
<keyword evidence="2" id="KW-1185">Reference proteome</keyword>
<dbReference type="EMBL" id="WUBR01000001">
    <property type="protein sequence ID" value="MWV27738.1"/>
    <property type="molecule type" value="Genomic_DNA"/>
</dbReference>
<proteinExistence type="predicted"/>
<gene>
    <name evidence="1" type="ORF">GRF63_07450</name>
</gene>
<dbReference type="Proteomes" id="UP000461409">
    <property type="component" value="Unassembled WGS sequence"/>
</dbReference>
<reference evidence="1 2" key="2">
    <citation type="submission" date="2020-02" db="EMBL/GenBank/DDBJ databases">
        <title>Erythrobacter dongmakensis sp. nov., isolated from a tidal mudflat.</title>
        <authorList>
            <person name="Kim I.S."/>
        </authorList>
    </citation>
    <scope>NUCLEOTIDE SEQUENCE [LARGE SCALE GENOMIC DNA]</scope>
    <source>
        <strain evidence="1 2">GH3-10</strain>
    </source>
</reference>
<evidence type="ECO:0000313" key="1">
    <source>
        <dbReference type="EMBL" id="MWV27738.1"/>
    </source>
</evidence>
<protein>
    <submittedName>
        <fullName evidence="1">Uncharacterized protein</fullName>
    </submittedName>
</protein>